<keyword evidence="3" id="KW-0324">Glycolysis</keyword>
<proteinExistence type="predicted"/>
<dbReference type="STRING" id="28094.SAMN06295900_12420"/>
<dbReference type="GO" id="GO:0003677">
    <property type="term" value="F:DNA binding"/>
    <property type="evidence" value="ECO:0007669"/>
    <property type="project" value="UniProtKB-KW"/>
</dbReference>
<protein>
    <submittedName>
        <fullName evidence="8">Transcriptional regulator, RpiR family</fullName>
    </submittedName>
</protein>
<evidence type="ECO:0000256" key="1">
    <source>
        <dbReference type="ARBA" id="ARBA00023015"/>
    </source>
</evidence>
<accession>A0A1X7H9Q7</accession>
<keyword evidence="4" id="KW-0804">Transcription</keyword>
<dbReference type="Gene3D" id="3.40.50.10490">
    <property type="entry name" value="Glucose-6-phosphate isomerase like protein, domain 1"/>
    <property type="match status" value="1"/>
</dbReference>
<keyword evidence="2" id="KW-0238">DNA-binding</keyword>
<dbReference type="GeneID" id="95553932"/>
<keyword evidence="9" id="KW-1185">Reference proteome</keyword>
<evidence type="ECO:0000313" key="8">
    <source>
        <dbReference type="EMBL" id="SMF81856.1"/>
    </source>
</evidence>
<feature type="domain" description="HTH rpiR-type" evidence="6">
    <location>
        <begin position="14"/>
        <end position="90"/>
    </location>
</feature>
<dbReference type="Pfam" id="PF01418">
    <property type="entry name" value="HTH_6"/>
    <property type="match status" value="1"/>
</dbReference>
<dbReference type="PROSITE" id="PS51071">
    <property type="entry name" value="HTH_RPIR"/>
    <property type="match status" value="1"/>
</dbReference>
<dbReference type="Proteomes" id="UP000192911">
    <property type="component" value="Unassembled WGS sequence"/>
</dbReference>
<dbReference type="PANTHER" id="PTHR30514">
    <property type="entry name" value="GLUCOKINASE"/>
    <property type="match status" value="1"/>
</dbReference>
<feature type="compositionally biased region" description="Basic residues" evidence="5">
    <location>
        <begin position="307"/>
        <end position="321"/>
    </location>
</feature>
<dbReference type="GO" id="GO:0003700">
    <property type="term" value="F:DNA-binding transcription factor activity"/>
    <property type="evidence" value="ECO:0007669"/>
    <property type="project" value="InterPro"/>
</dbReference>
<dbReference type="GO" id="GO:0006096">
    <property type="term" value="P:glycolytic process"/>
    <property type="evidence" value="ECO:0007669"/>
    <property type="project" value="UniProtKB-KW"/>
</dbReference>
<evidence type="ECO:0000256" key="4">
    <source>
        <dbReference type="ARBA" id="ARBA00023163"/>
    </source>
</evidence>
<dbReference type="InterPro" id="IPR047640">
    <property type="entry name" value="RpiR-like"/>
</dbReference>
<dbReference type="SUPFAM" id="SSF46689">
    <property type="entry name" value="Homeodomain-like"/>
    <property type="match status" value="1"/>
</dbReference>
<evidence type="ECO:0000259" key="6">
    <source>
        <dbReference type="PROSITE" id="PS51071"/>
    </source>
</evidence>
<evidence type="ECO:0000256" key="5">
    <source>
        <dbReference type="SAM" id="MobiDB-lite"/>
    </source>
</evidence>
<dbReference type="AlphaFoldDB" id="A0A1X7H9Q7"/>
<feature type="region of interest" description="Disordered" evidence="5">
    <location>
        <begin position="299"/>
        <end position="321"/>
    </location>
</feature>
<evidence type="ECO:0000256" key="3">
    <source>
        <dbReference type="ARBA" id="ARBA00023152"/>
    </source>
</evidence>
<dbReference type="InterPro" id="IPR035472">
    <property type="entry name" value="RpiR-like_SIS"/>
</dbReference>
<dbReference type="Gene3D" id="1.10.10.10">
    <property type="entry name" value="Winged helix-like DNA-binding domain superfamily/Winged helix DNA-binding domain"/>
    <property type="match status" value="1"/>
</dbReference>
<evidence type="ECO:0000259" key="7">
    <source>
        <dbReference type="PROSITE" id="PS51464"/>
    </source>
</evidence>
<dbReference type="EMBL" id="FXAH01000024">
    <property type="protein sequence ID" value="SMF81856.1"/>
    <property type="molecule type" value="Genomic_DNA"/>
</dbReference>
<dbReference type="PANTHER" id="PTHR30514:SF18">
    <property type="entry name" value="RPIR-FAMILY TRANSCRIPTIONAL REGULATOR"/>
    <property type="match status" value="1"/>
</dbReference>
<dbReference type="InterPro" id="IPR001347">
    <property type="entry name" value="SIS_dom"/>
</dbReference>
<reference evidence="9" key="1">
    <citation type="submission" date="2017-04" db="EMBL/GenBank/DDBJ databases">
        <authorList>
            <person name="Varghese N."/>
            <person name="Submissions S."/>
        </authorList>
    </citation>
    <scope>NUCLEOTIDE SEQUENCE [LARGE SCALE GENOMIC DNA]</scope>
    <source>
        <strain evidence="9">Ballard 720</strain>
    </source>
</reference>
<keyword evidence="1" id="KW-0805">Transcription regulation</keyword>
<dbReference type="CDD" id="cd05013">
    <property type="entry name" value="SIS_RpiR"/>
    <property type="match status" value="1"/>
</dbReference>
<dbReference type="OrthoDB" id="8998729at2"/>
<sequence length="321" mass="34120">MTKALPQPRETPETTISARIAAAIPALTPVHRRMAEYVHANPYRAATMRIDELASAVGASVASANRFARTLGFDGYPAFREALVRGFEATLAHVERLRTAQESPTARGEVFDRSLDQTIVNLHATRDAIDAANAEAAVSAILKARRVYVLGLGTSGFLAGLMEYNLAPYHEGVESLAQIGGVTHAARHLGRATANDLLVAIAFPRYINDTIVLASRAADLGVPVLALTDSAESPLARIAGLTLIVRAERHLGANCDAAVLAAIEALVDAVAHRSKRAVMAAAEMTEFVHPWLASPPRSAQIATANASKRRTRSARGTGKKV</sequence>
<evidence type="ECO:0000256" key="2">
    <source>
        <dbReference type="ARBA" id="ARBA00023125"/>
    </source>
</evidence>
<dbReference type="SUPFAM" id="SSF53697">
    <property type="entry name" value="SIS domain"/>
    <property type="match status" value="1"/>
</dbReference>
<dbReference type="GO" id="GO:0097367">
    <property type="term" value="F:carbohydrate derivative binding"/>
    <property type="evidence" value="ECO:0007669"/>
    <property type="project" value="InterPro"/>
</dbReference>
<evidence type="ECO:0000313" key="9">
    <source>
        <dbReference type="Proteomes" id="UP000192911"/>
    </source>
</evidence>
<name>A0A1X7H9Q7_TRICW</name>
<dbReference type="InterPro" id="IPR000281">
    <property type="entry name" value="HTH_RpiR"/>
</dbReference>
<dbReference type="Pfam" id="PF01380">
    <property type="entry name" value="SIS"/>
    <property type="match status" value="1"/>
</dbReference>
<gene>
    <name evidence="8" type="ORF">SAMN06295900_12420</name>
</gene>
<dbReference type="RefSeq" id="WP_085230723.1">
    <property type="nucleotide sequence ID" value="NZ_BSQD01000004.1"/>
</dbReference>
<dbReference type="InterPro" id="IPR009057">
    <property type="entry name" value="Homeodomain-like_sf"/>
</dbReference>
<feature type="domain" description="SIS" evidence="7">
    <location>
        <begin position="137"/>
        <end position="268"/>
    </location>
</feature>
<organism evidence="8 9">
    <name type="scientific">Trinickia caryophylli</name>
    <name type="common">Paraburkholderia caryophylli</name>
    <dbReference type="NCBI Taxonomy" id="28094"/>
    <lineage>
        <taxon>Bacteria</taxon>
        <taxon>Pseudomonadati</taxon>
        <taxon>Pseudomonadota</taxon>
        <taxon>Betaproteobacteria</taxon>
        <taxon>Burkholderiales</taxon>
        <taxon>Burkholderiaceae</taxon>
        <taxon>Trinickia</taxon>
    </lineage>
</organism>
<dbReference type="PROSITE" id="PS51464">
    <property type="entry name" value="SIS"/>
    <property type="match status" value="1"/>
</dbReference>
<dbReference type="InterPro" id="IPR036388">
    <property type="entry name" value="WH-like_DNA-bd_sf"/>
</dbReference>
<dbReference type="InterPro" id="IPR046348">
    <property type="entry name" value="SIS_dom_sf"/>
</dbReference>